<protein>
    <recommendedName>
        <fullName evidence="2">Peptidase C14 caspase domain-containing protein</fullName>
    </recommendedName>
</protein>
<evidence type="ECO:0000313" key="3">
    <source>
        <dbReference type="EMBL" id="CAE7390476.1"/>
    </source>
</evidence>
<feature type="domain" description="Peptidase C14 caspase" evidence="2">
    <location>
        <begin position="11"/>
        <end position="212"/>
    </location>
</feature>
<evidence type="ECO:0000313" key="4">
    <source>
        <dbReference type="Proteomes" id="UP000604046"/>
    </source>
</evidence>
<keyword evidence="4" id="KW-1185">Reference proteome</keyword>
<feature type="transmembrane region" description="Helical" evidence="1">
    <location>
        <begin position="243"/>
        <end position="266"/>
    </location>
</feature>
<dbReference type="EMBL" id="CAJNDS010002245">
    <property type="protein sequence ID" value="CAE7390476.1"/>
    <property type="molecule type" value="Genomic_DNA"/>
</dbReference>
<accession>A0A812Q8N4</accession>
<dbReference type="Gene3D" id="3.40.50.1460">
    <property type="match status" value="1"/>
</dbReference>
<organism evidence="3 4">
    <name type="scientific">Symbiodinium natans</name>
    <dbReference type="NCBI Taxonomy" id="878477"/>
    <lineage>
        <taxon>Eukaryota</taxon>
        <taxon>Sar</taxon>
        <taxon>Alveolata</taxon>
        <taxon>Dinophyceae</taxon>
        <taxon>Suessiales</taxon>
        <taxon>Symbiodiniaceae</taxon>
        <taxon>Symbiodinium</taxon>
    </lineage>
</organism>
<keyword evidence="1" id="KW-0812">Transmembrane</keyword>
<proteinExistence type="predicted"/>
<dbReference type="AlphaFoldDB" id="A0A812Q8N4"/>
<dbReference type="Proteomes" id="UP000604046">
    <property type="component" value="Unassembled WGS sequence"/>
</dbReference>
<comment type="caution">
    <text evidence="3">The sequence shown here is derived from an EMBL/GenBank/DDBJ whole genome shotgun (WGS) entry which is preliminary data.</text>
</comment>
<sequence>MPLRSTDWNVLCIGIDRYTIGAEPLSFCVRDASAVRQAWQTATQGRHQLVCKPTSAQLRQEIAAFAQTGTLIPRNFLFFAGHSYQYDEQLYMKAPDSDTFAADVCVDEVCKQLSEFAFFICALNSCRLQIAKAIVSPRLPPIIQPTAYSVKDSFRRKLRFQRPVQREHFYLYACLSGEEAPDENDFALKLARHIGEPGAAVEEVARKLRHRGAHVEWRQNLDYWSGTHITPRPAKLFISRKKIAVSSLAFLLASLTLVLCWLHVLFPDMQFAVDEVSIYLDDHPTYSFCDGPYIRLDVQDLAHAERVLLNSSDSTSKTCLAMLYGLQGFFSESYKLAMDVCISYEAAPLAQNVACGLTSFFQGKLHDCIKYRQDAVARACDELATRSSACWRAHLAAALASNLQGWDQPAREALLRMNQTGCPDDILFVSLVEMADNEMATGDAKLAMRMLHDMLPTAMQLASNPVQNSRAVAVLRVYAESLSWEGEHEEARAWFSRALDLSRFKWDRSMVFFEQAKMQLWWDTSVPEAIHLTEIGISMLSDISADDKSIFWYQPLRNQMLIANRTQHSIDLSLVTRLKELLVRYPFLYTQHEAQISVVGDIGKAADWQKTNR</sequence>
<gene>
    <name evidence="3" type="ORF">SNAT2548_LOCUS21283</name>
</gene>
<keyword evidence="1" id="KW-0472">Membrane</keyword>
<keyword evidence="1" id="KW-1133">Transmembrane helix</keyword>
<evidence type="ECO:0000256" key="1">
    <source>
        <dbReference type="SAM" id="Phobius"/>
    </source>
</evidence>
<dbReference type="GO" id="GO:0006508">
    <property type="term" value="P:proteolysis"/>
    <property type="evidence" value="ECO:0007669"/>
    <property type="project" value="InterPro"/>
</dbReference>
<dbReference type="GO" id="GO:0004197">
    <property type="term" value="F:cysteine-type endopeptidase activity"/>
    <property type="evidence" value="ECO:0007669"/>
    <property type="project" value="InterPro"/>
</dbReference>
<evidence type="ECO:0000259" key="2">
    <source>
        <dbReference type="Pfam" id="PF00656"/>
    </source>
</evidence>
<name>A0A812Q8N4_9DINO</name>
<dbReference type="Pfam" id="PF00656">
    <property type="entry name" value="Peptidase_C14"/>
    <property type="match status" value="1"/>
</dbReference>
<dbReference type="InterPro" id="IPR011600">
    <property type="entry name" value="Pept_C14_caspase"/>
</dbReference>
<reference evidence="3" key="1">
    <citation type="submission" date="2021-02" db="EMBL/GenBank/DDBJ databases">
        <authorList>
            <person name="Dougan E. K."/>
            <person name="Rhodes N."/>
            <person name="Thang M."/>
            <person name="Chan C."/>
        </authorList>
    </citation>
    <scope>NUCLEOTIDE SEQUENCE</scope>
</reference>